<dbReference type="EMBL" id="JAKUDL010000001">
    <property type="protein sequence ID" value="MCH4293362.1"/>
    <property type="molecule type" value="Genomic_DNA"/>
</dbReference>
<name>A0AAJ1EZC5_9GAMM</name>
<sequence length="59" mass="6670">MLNVIKRGWKAYTDWCDKMGLTPENRRSCAPRLQDPPLASASKPTTEGQGVDEPEHTER</sequence>
<feature type="region of interest" description="Disordered" evidence="1">
    <location>
        <begin position="23"/>
        <end position="59"/>
    </location>
</feature>
<evidence type="ECO:0000313" key="2">
    <source>
        <dbReference type="EMBL" id="MCH4293362.1"/>
    </source>
</evidence>
<organism evidence="2 3">
    <name type="scientific">Shewanella zhuhaiensis</name>
    <dbReference type="NCBI Taxonomy" id="2919576"/>
    <lineage>
        <taxon>Bacteria</taxon>
        <taxon>Pseudomonadati</taxon>
        <taxon>Pseudomonadota</taxon>
        <taxon>Gammaproteobacteria</taxon>
        <taxon>Alteromonadales</taxon>
        <taxon>Shewanellaceae</taxon>
        <taxon>Shewanella</taxon>
    </lineage>
</organism>
<gene>
    <name evidence="2" type="ORF">MJ923_03465</name>
</gene>
<evidence type="ECO:0000313" key="3">
    <source>
        <dbReference type="Proteomes" id="UP001297581"/>
    </source>
</evidence>
<proteinExistence type="predicted"/>
<dbReference type="RefSeq" id="WP_240589907.1">
    <property type="nucleotide sequence ID" value="NZ_JAKUDL010000001.1"/>
</dbReference>
<reference evidence="2 3" key="1">
    <citation type="submission" date="2022-02" db="EMBL/GenBank/DDBJ databases">
        <title>The genome sequence of Shewanella sp. 3B26.</title>
        <authorList>
            <person name="Du J."/>
        </authorList>
    </citation>
    <scope>NUCLEOTIDE SEQUENCE [LARGE SCALE GENOMIC DNA]</scope>
    <source>
        <strain evidence="2 3">3B26</strain>
    </source>
</reference>
<dbReference type="AlphaFoldDB" id="A0AAJ1EZC5"/>
<evidence type="ECO:0000256" key="1">
    <source>
        <dbReference type="SAM" id="MobiDB-lite"/>
    </source>
</evidence>
<accession>A0AAJ1EZC5</accession>
<protein>
    <submittedName>
        <fullName evidence="2">Uncharacterized protein</fullName>
    </submittedName>
</protein>
<keyword evidence="3" id="KW-1185">Reference proteome</keyword>
<dbReference type="Proteomes" id="UP001297581">
    <property type="component" value="Unassembled WGS sequence"/>
</dbReference>
<comment type="caution">
    <text evidence="2">The sequence shown here is derived from an EMBL/GenBank/DDBJ whole genome shotgun (WGS) entry which is preliminary data.</text>
</comment>